<feature type="region of interest" description="Disordered" evidence="1">
    <location>
        <begin position="1"/>
        <end position="41"/>
    </location>
</feature>
<evidence type="ECO:0000256" key="1">
    <source>
        <dbReference type="SAM" id="MobiDB-lite"/>
    </source>
</evidence>
<dbReference type="Proteomes" id="UP001362999">
    <property type="component" value="Unassembled WGS sequence"/>
</dbReference>
<sequence length="88" mass="9095">MLGTVASEAPTPITTKTREPTSTSQLIPLPSPVPNHSAASTVVERAPSITVRADNLSIGSRILVTPGIRPPDPADVLPRASAVQDYAA</sequence>
<name>A0AAV9ZJZ2_9AGAR</name>
<dbReference type="EMBL" id="JAWWNJ010000137">
    <property type="protein sequence ID" value="KAK6984512.1"/>
    <property type="molecule type" value="Genomic_DNA"/>
</dbReference>
<evidence type="ECO:0000313" key="3">
    <source>
        <dbReference type="Proteomes" id="UP001362999"/>
    </source>
</evidence>
<feature type="region of interest" description="Disordered" evidence="1">
    <location>
        <begin position="68"/>
        <end position="88"/>
    </location>
</feature>
<evidence type="ECO:0000313" key="2">
    <source>
        <dbReference type="EMBL" id="KAK6984512.1"/>
    </source>
</evidence>
<comment type="caution">
    <text evidence="2">The sequence shown here is derived from an EMBL/GenBank/DDBJ whole genome shotgun (WGS) entry which is preliminary data.</text>
</comment>
<keyword evidence="3" id="KW-1185">Reference proteome</keyword>
<feature type="compositionally biased region" description="Polar residues" evidence="1">
    <location>
        <begin position="12"/>
        <end position="26"/>
    </location>
</feature>
<protein>
    <submittedName>
        <fullName evidence="2">Uncharacterized protein</fullName>
    </submittedName>
</protein>
<organism evidence="2 3">
    <name type="scientific">Favolaschia claudopus</name>
    <dbReference type="NCBI Taxonomy" id="2862362"/>
    <lineage>
        <taxon>Eukaryota</taxon>
        <taxon>Fungi</taxon>
        <taxon>Dikarya</taxon>
        <taxon>Basidiomycota</taxon>
        <taxon>Agaricomycotina</taxon>
        <taxon>Agaricomycetes</taxon>
        <taxon>Agaricomycetidae</taxon>
        <taxon>Agaricales</taxon>
        <taxon>Marasmiineae</taxon>
        <taxon>Mycenaceae</taxon>
        <taxon>Favolaschia</taxon>
    </lineage>
</organism>
<dbReference type="AlphaFoldDB" id="A0AAV9ZJZ2"/>
<reference evidence="2 3" key="1">
    <citation type="journal article" date="2024" name="J Genomics">
        <title>Draft genome sequencing and assembly of Favolaschia claudopus CIRM-BRFM 2984 isolated from oak limbs.</title>
        <authorList>
            <person name="Navarro D."/>
            <person name="Drula E."/>
            <person name="Chaduli D."/>
            <person name="Cazenave R."/>
            <person name="Ahrendt S."/>
            <person name="Wang J."/>
            <person name="Lipzen A."/>
            <person name="Daum C."/>
            <person name="Barry K."/>
            <person name="Grigoriev I.V."/>
            <person name="Favel A."/>
            <person name="Rosso M.N."/>
            <person name="Martin F."/>
        </authorList>
    </citation>
    <scope>NUCLEOTIDE SEQUENCE [LARGE SCALE GENOMIC DNA]</scope>
    <source>
        <strain evidence="2 3">CIRM-BRFM 2984</strain>
    </source>
</reference>
<gene>
    <name evidence="2" type="ORF">R3P38DRAFT_3231768</name>
</gene>
<proteinExistence type="predicted"/>
<accession>A0AAV9ZJZ2</accession>